<evidence type="ECO:0000313" key="3">
    <source>
        <dbReference type="EMBL" id="MSS59796.1"/>
    </source>
</evidence>
<evidence type="ECO:0000256" key="1">
    <source>
        <dbReference type="SAM" id="Coils"/>
    </source>
</evidence>
<keyword evidence="1" id="KW-0175">Coiled coil</keyword>
<feature type="transmembrane region" description="Helical" evidence="2">
    <location>
        <begin position="12"/>
        <end position="40"/>
    </location>
</feature>
<feature type="transmembrane region" description="Helical" evidence="2">
    <location>
        <begin position="78"/>
        <end position="99"/>
    </location>
</feature>
<keyword evidence="2" id="KW-1133">Transmembrane helix</keyword>
<dbReference type="AlphaFoldDB" id="A0A7X2THQ0"/>
<feature type="transmembrane region" description="Helical" evidence="2">
    <location>
        <begin position="52"/>
        <end position="72"/>
    </location>
</feature>
<reference evidence="3 4" key="1">
    <citation type="submission" date="2019-08" db="EMBL/GenBank/DDBJ databases">
        <title>In-depth cultivation of the pig gut microbiome towards novel bacterial diversity and tailored functional studies.</title>
        <authorList>
            <person name="Wylensek D."/>
            <person name="Hitch T.C.A."/>
            <person name="Clavel T."/>
        </authorList>
    </citation>
    <scope>NUCLEOTIDE SEQUENCE [LARGE SCALE GENOMIC DNA]</scope>
    <source>
        <strain evidence="3 4">Oil+RF-744-GAM-WT-6</strain>
    </source>
</reference>
<dbReference type="Proteomes" id="UP000461880">
    <property type="component" value="Unassembled WGS sequence"/>
</dbReference>
<feature type="coiled-coil region" evidence="1">
    <location>
        <begin position="117"/>
        <end position="148"/>
    </location>
</feature>
<dbReference type="RefSeq" id="WP_105302809.1">
    <property type="nucleotide sequence ID" value="NZ_JAQXPC010000042.1"/>
</dbReference>
<accession>A0A7X2THQ0</accession>
<gene>
    <name evidence="3" type="ORF">FYJ51_12925</name>
</gene>
<proteinExistence type="predicted"/>
<name>A0A7X2THQ0_9FIRM</name>
<organism evidence="3 4">
    <name type="scientific">Stecheria intestinalis</name>
    <dbReference type="NCBI Taxonomy" id="2606630"/>
    <lineage>
        <taxon>Bacteria</taxon>
        <taxon>Bacillati</taxon>
        <taxon>Bacillota</taxon>
        <taxon>Erysipelotrichia</taxon>
        <taxon>Erysipelotrichales</taxon>
        <taxon>Erysipelotrichaceae</taxon>
        <taxon>Stecheria</taxon>
    </lineage>
</organism>
<dbReference type="EMBL" id="VUMN01000051">
    <property type="protein sequence ID" value="MSS59796.1"/>
    <property type="molecule type" value="Genomic_DNA"/>
</dbReference>
<evidence type="ECO:0000313" key="4">
    <source>
        <dbReference type="Proteomes" id="UP000461880"/>
    </source>
</evidence>
<keyword evidence="2" id="KW-0812">Transmembrane</keyword>
<evidence type="ECO:0000256" key="2">
    <source>
        <dbReference type="SAM" id="Phobius"/>
    </source>
</evidence>
<keyword evidence="2" id="KW-0472">Membrane</keyword>
<protein>
    <submittedName>
        <fullName evidence="3">Uncharacterized protein</fullName>
    </submittedName>
</protein>
<keyword evidence="4" id="KW-1185">Reference proteome</keyword>
<sequence>MSSDSRQKGLSSGLLVLCWAGCILLFFFMDLLGILLMELLTRGDKKHSISNGWITELFGILLILFEVIYIYGAASGTMTGHASVFVLTLTLAVAIGVTWDAHRVRIAGKQVQRVERAMDEEEDLRGIANELDSSEEDLIALLKKLQKEGFFEDYLLNEEEHSFLPIEASLK</sequence>
<comment type="caution">
    <text evidence="3">The sequence shown here is derived from an EMBL/GenBank/DDBJ whole genome shotgun (WGS) entry which is preliminary data.</text>
</comment>